<organism evidence="3 4">
    <name type="scientific">Limnoraphis robusta CCNP1315</name>
    <dbReference type="NCBI Taxonomy" id="3110306"/>
    <lineage>
        <taxon>Bacteria</taxon>
        <taxon>Bacillati</taxon>
        <taxon>Cyanobacteriota</taxon>
        <taxon>Cyanophyceae</taxon>
        <taxon>Oscillatoriophycideae</taxon>
        <taxon>Oscillatoriales</taxon>
        <taxon>Sirenicapillariaceae</taxon>
        <taxon>Limnoraphis</taxon>
    </lineage>
</organism>
<dbReference type="CDD" id="cd03416">
    <property type="entry name" value="CbiX_SirB_N"/>
    <property type="match status" value="1"/>
</dbReference>
<protein>
    <submittedName>
        <fullName evidence="3">Sirohydrochlorin chelatase</fullName>
    </submittedName>
</protein>
<dbReference type="EMBL" id="JAYGHT010000003">
    <property type="protein sequence ID" value="MEA5517718.1"/>
    <property type="molecule type" value="Genomic_DNA"/>
</dbReference>
<evidence type="ECO:0000313" key="3">
    <source>
        <dbReference type="EMBL" id="MEA5517718.1"/>
    </source>
</evidence>
<evidence type="ECO:0000256" key="2">
    <source>
        <dbReference type="ARBA" id="ARBA00023239"/>
    </source>
</evidence>
<reference evidence="3 4" key="1">
    <citation type="submission" date="2023-12" db="EMBL/GenBank/DDBJ databases">
        <title>Baltic Sea Cyanobacteria.</title>
        <authorList>
            <person name="Delbaje E."/>
            <person name="Fewer D.P."/>
            <person name="Shishido T.K."/>
        </authorList>
    </citation>
    <scope>NUCLEOTIDE SEQUENCE [LARGE SCALE GENOMIC DNA]</scope>
    <source>
        <strain evidence="3 4">CCNP 1315</strain>
    </source>
</reference>
<evidence type="ECO:0000313" key="4">
    <source>
        <dbReference type="Proteomes" id="UP001301728"/>
    </source>
</evidence>
<dbReference type="Pfam" id="PF01903">
    <property type="entry name" value="CbiX"/>
    <property type="match status" value="2"/>
</dbReference>
<comment type="caution">
    <text evidence="3">The sequence shown here is derived from an EMBL/GenBank/DDBJ whole genome shotgun (WGS) entry which is preliminary data.</text>
</comment>
<keyword evidence="4" id="KW-1185">Reference proteome</keyword>
<dbReference type="SUPFAM" id="SSF53800">
    <property type="entry name" value="Chelatase"/>
    <property type="match status" value="1"/>
</dbReference>
<keyword evidence="1" id="KW-0479">Metal-binding</keyword>
<name>A0ABU5TS28_9CYAN</name>
<proteinExistence type="predicted"/>
<evidence type="ECO:0000256" key="1">
    <source>
        <dbReference type="ARBA" id="ARBA00022723"/>
    </source>
</evidence>
<dbReference type="InterPro" id="IPR002762">
    <property type="entry name" value="CbiX-like"/>
</dbReference>
<dbReference type="Proteomes" id="UP001301728">
    <property type="component" value="Unassembled WGS sequence"/>
</dbReference>
<gene>
    <name evidence="3" type="ORF">VB854_02015</name>
</gene>
<dbReference type="PANTHER" id="PTHR33542:SF3">
    <property type="entry name" value="SIROHYDROCHLORIN FERROCHELATASE, CHLOROPLASTIC"/>
    <property type="match status" value="1"/>
</dbReference>
<keyword evidence="2" id="KW-0456">Lyase</keyword>
<dbReference type="InterPro" id="IPR050963">
    <property type="entry name" value="Sirohydro_Cobaltochel/CbiX"/>
</dbReference>
<accession>A0ABU5TS28</accession>
<sequence>MYSTYLLVSHGSHDPRPQQALKQLADRLKNRINLRLLPSSPSPVLATATLECSPVPLHEQIKQYAEYTRNLGLNQLEILPLFLLPGVHVKEDIPQEVAIAQEALGRAVSLKIKPYLGYQLSRLATKLTYQMTSIPCEVWILLSHGSRRPLGNQPVEELASQLGAIPAYWSISPSLESQIEALVKTGYKNIGILPYFIFAGGITDAIARLSEELAEKYQSVTFRVAEPLGVNDTLVDLVVDILMEN</sequence>
<dbReference type="Gene3D" id="3.40.50.1400">
    <property type="match status" value="2"/>
</dbReference>
<dbReference type="RefSeq" id="WP_323219016.1">
    <property type="nucleotide sequence ID" value="NZ_JAYGHT010000003.1"/>
</dbReference>
<dbReference type="PANTHER" id="PTHR33542">
    <property type="entry name" value="SIROHYDROCHLORIN FERROCHELATASE, CHLOROPLASTIC"/>
    <property type="match status" value="1"/>
</dbReference>